<evidence type="ECO:0000256" key="3">
    <source>
        <dbReference type="ARBA" id="ARBA00023125"/>
    </source>
</evidence>
<proteinExistence type="predicted"/>
<evidence type="ECO:0000256" key="5">
    <source>
        <dbReference type="ARBA" id="ARBA00023242"/>
    </source>
</evidence>
<dbReference type="GO" id="GO:0006351">
    <property type="term" value="P:DNA-templated transcription"/>
    <property type="evidence" value="ECO:0007669"/>
    <property type="project" value="InterPro"/>
</dbReference>
<dbReference type="Proteomes" id="UP000504637">
    <property type="component" value="Unplaced"/>
</dbReference>
<evidence type="ECO:0000313" key="8">
    <source>
        <dbReference type="RefSeq" id="XP_033464577.1"/>
    </source>
</evidence>
<organism evidence="8">
    <name type="scientific">Dissoconium aciculare CBS 342.82</name>
    <dbReference type="NCBI Taxonomy" id="1314786"/>
    <lineage>
        <taxon>Eukaryota</taxon>
        <taxon>Fungi</taxon>
        <taxon>Dikarya</taxon>
        <taxon>Ascomycota</taxon>
        <taxon>Pezizomycotina</taxon>
        <taxon>Dothideomycetes</taxon>
        <taxon>Dothideomycetidae</taxon>
        <taxon>Mycosphaerellales</taxon>
        <taxon>Dissoconiaceae</taxon>
        <taxon>Dissoconium</taxon>
    </lineage>
</organism>
<dbReference type="OrthoDB" id="10031947at2759"/>
<name>A0A6J3MHX1_9PEZI</name>
<keyword evidence="4" id="KW-0804">Transcription</keyword>
<keyword evidence="3" id="KW-0238">DNA-binding</keyword>
<gene>
    <name evidence="8" type="ORF">K489DRAFT_366674</name>
</gene>
<reference evidence="8" key="1">
    <citation type="submission" date="2020-01" db="EMBL/GenBank/DDBJ databases">
        <authorList>
            <consortium name="DOE Joint Genome Institute"/>
            <person name="Haridas S."/>
            <person name="Albert R."/>
            <person name="Binder M."/>
            <person name="Bloem J."/>
            <person name="Labutti K."/>
            <person name="Salamov A."/>
            <person name="Andreopoulos B."/>
            <person name="Baker S.E."/>
            <person name="Barry K."/>
            <person name="Bills G."/>
            <person name="Bluhm B.H."/>
            <person name="Cannon C."/>
            <person name="Castanera R."/>
            <person name="Culley D.E."/>
            <person name="Daum C."/>
            <person name="Ezra D."/>
            <person name="Gonzalez J.B."/>
            <person name="Henrissat B."/>
            <person name="Kuo A."/>
            <person name="Liang C."/>
            <person name="Lipzen A."/>
            <person name="Lutzoni F."/>
            <person name="Magnuson J."/>
            <person name="Mondo S."/>
            <person name="Nolan M."/>
            <person name="Ohm R."/>
            <person name="Pangilinan J."/>
            <person name="Park H.-J."/>
            <person name="Ramirez L."/>
            <person name="Alfaro M."/>
            <person name="Sun H."/>
            <person name="Tritt A."/>
            <person name="Yoshinaga Y."/>
            <person name="Zwiers L.-H."/>
            <person name="Turgeon B.G."/>
            <person name="Goodwin S.B."/>
            <person name="Spatafora J.W."/>
            <person name="Crous P.W."/>
            <person name="Grigoriev I.V."/>
        </authorList>
    </citation>
    <scope>NUCLEOTIDE SEQUENCE</scope>
    <source>
        <strain evidence="8">CBS 342.82</strain>
    </source>
</reference>
<dbReference type="Pfam" id="PF04082">
    <property type="entry name" value="Fungal_trans"/>
    <property type="match status" value="1"/>
</dbReference>
<protein>
    <recommendedName>
        <fullName evidence="6">Xylanolytic transcriptional activator regulatory domain-containing protein</fullName>
    </recommendedName>
</protein>
<dbReference type="InterPro" id="IPR007219">
    <property type="entry name" value="XnlR_reg_dom"/>
</dbReference>
<evidence type="ECO:0000256" key="4">
    <source>
        <dbReference type="ARBA" id="ARBA00023163"/>
    </source>
</evidence>
<accession>A0A6J3MHX1</accession>
<evidence type="ECO:0000256" key="2">
    <source>
        <dbReference type="ARBA" id="ARBA00023015"/>
    </source>
</evidence>
<dbReference type="CDD" id="cd12148">
    <property type="entry name" value="fungal_TF_MHR"/>
    <property type="match status" value="1"/>
</dbReference>
<dbReference type="GeneID" id="54360596"/>
<dbReference type="GO" id="GO:0003677">
    <property type="term" value="F:DNA binding"/>
    <property type="evidence" value="ECO:0007669"/>
    <property type="project" value="UniProtKB-KW"/>
</dbReference>
<evidence type="ECO:0000313" key="7">
    <source>
        <dbReference type="Proteomes" id="UP000504637"/>
    </source>
</evidence>
<sequence length="547" mass="60879">MAKRRFVSDLKPEATFVPRHHPSRQVSAPQNEDIGVWVDKREWDALVRQKIDSAAGTSIDKAPCTEDKPSPAVIEPLIAIYFSRIHPILPLLDEAEFRREFTNNTVAEPLVHAMCLVAAKDAAAEPHMQLSGSVSVLISREFCSRLHATIMAATRVPIKYEKIALIRILALLSLHDEGPDGAEEASLCLTQALHHVQTLGWHLGQHNGIGSEDGLTTKRIFWCLWSLDRVSGCIRGRPIMMSDVDIAIEPFEPGESGFCAFEVWLYLCRLLNQIIGYYRPGNPSTVTGWEEGFPSFEAAVDHGHGWNLPRHTLATLHLFYLLLAVLSHRSRSIKYAPRASSSYVRQSLCAIEINRMMGSYLLTELHPLPILPYAISLALSVSYQHLRQSRLHHQQEDARSDFRDGCQIIQKLRRAWSSADTIAALSKTVLERLEKATDLSSFSIGRELRMSSPTICTASMDKPDTLIDQRTGAELQEAQSGVGIHDSAIATGNSSSSTVMGPDTSGALFDGMDDIFETYLDLNNPLNLDDFSFMDDVGSIDWTRLPH</sequence>
<dbReference type="AlphaFoldDB" id="A0A6J3MHX1"/>
<keyword evidence="5" id="KW-0539">Nucleus</keyword>
<keyword evidence="7" id="KW-1185">Reference proteome</keyword>
<dbReference type="InterPro" id="IPR052073">
    <property type="entry name" value="Amide_Lactam_Regulators"/>
</dbReference>
<dbReference type="SMART" id="SM00906">
    <property type="entry name" value="Fungal_trans"/>
    <property type="match status" value="1"/>
</dbReference>
<evidence type="ECO:0000256" key="1">
    <source>
        <dbReference type="ARBA" id="ARBA00022833"/>
    </source>
</evidence>
<dbReference type="GO" id="GO:0008270">
    <property type="term" value="F:zinc ion binding"/>
    <property type="evidence" value="ECO:0007669"/>
    <property type="project" value="InterPro"/>
</dbReference>
<dbReference type="PANTHER" id="PTHR47171:SF6">
    <property type="entry name" value="SPECIFIC TRANSCRIPTION FACTOR, PUTATIVE (AFU_ORTHOLOGUE AFUA_2G06130)-RELATED"/>
    <property type="match status" value="1"/>
</dbReference>
<evidence type="ECO:0000259" key="6">
    <source>
        <dbReference type="SMART" id="SM00906"/>
    </source>
</evidence>
<dbReference type="PANTHER" id="PTHR47171">
    <property type="entry name" value="FARA-RELATED"/>
    <property type="match status" value="1"/>
</dbReference>
<dbReference type="RefSeq" id="XP_033464577.1">
    <property type="nucleotide sequence ID" value="XM_033602796.1"/>
</dbReference>
<keyword evidence="1" id="KW-0862">Zinc</keyword>
<reference evidence="8" key="2">
    <citation type="submission" date="2020-04" db="EMBL/GenBank/DDBJ databases">
        <authorList>
            <consortium name="NCBI Genome Project"/>
        </authorList>
    </citation>
    <scope>NUCLEOTIDE SEQUENCE</scope>
    <source>
        <strain evidence="8">CBS 342.82</strain>
    </source>
</reference>
<keyword evidence="2" id="KW-0805">Transcription regulation</keyword>
<feature type="domain" description="Xylanolytic transcriptional activator regulatory" evidence="6">
    <location>
        <begin position="185"/>
        <end position="256"/>
    </location>
</feature>
<reference evidence="8" key="3">
    <citation type="submission" date="2025-08" db="UniProtKB">
        <authorList>
            <consortium name="RefSeq"/>
        </authorList>
    </citation>
    <scope>IDENTIFICATION</scope>
    <source>
        <strain evidence="8">CBS 342.82</strain>
    </source>
</reference>